<evidence type="ECO:0000256" key="3">
    <source>
        <dbReference type="ARBA" id="ARBA00001946"/>
    </source>
</evidence>
<gene>
    <name evidence="11" type="ORF">CSSPJE1EN1_LOCUS18610</name>
</gene>
<keyword evidence="6" id="KW-0808">Transferase</keyword>
<dbReference type="InterPro" id="IPR036850">
    <property type="entry name" value="NDK-like_dom_sf"/>
</dbReference>
<feature type="domain" description="Nucleoside diphosphate kinase-like" evidence="10">
    <location>
        <begin position="48"/>
        <end position="172"/>
    </location>
</feature>
<dbReference type="Proteomes" id="UP001497444">
    <property type="component" value="Chromosome 5"/>
</dbReference>
<organism evidence="11 12">
    <name type="scientific">Sphagnum jensenii</name>
    <dbReference type="NCBI Taxonomy" id="128206"/>
    <lineage>
        <taxon>Eukaryota</taxon>
        <taxon>Viridiplantae</taxon>
        <taxon>Streptophyta</taxon>
        <taxon>Embryophyta</taxon>
        <taxon>Bryophyta</taxon>
        <taxon>Sphagnophytina</taxon>
        <taxon>Sphagnopsida</taxon>
        <taxon>Sphagnales</taxon>
        <taxon>Sphagnaceae</taxon>
        <taxon>Sphagnum</taxon>
    </lineage>
</organism>
<evidence type="ECO:0000256" key="4">
    <source>
        <dbReference type="ARBA" id="ARBA00008142"/>
    </source>
</evidence>
<evidence type="ECO:0000313" key="11">
    <source>
        <dbReference type="EMBL" id="CAK9273132.1"/>
    </source>
</evidence>
<feature type="region of interest" description="Disordered" evidence="9">
    <location>
        <begin position="151"/>
        <end position="172"/>
    </location>
</feature>
<comment type="caution">
    <text evidence="8">Lacks conserved residue(s) required for the propagation of feature annotation.</text>
</comment>
<comment type="cofactor">
    <cofactor evidence="3">
        <name>Mg(2+)</name>
        <dbReference type="ChEBI" id="CHEBI:18420"/>
    </cofactor>
</comment>
<keyword evidence="12" id="KW-1185">Reference proteome</keyword>
<dbReference type="EMBL" id="OZ020100">
    <property type="protein sequence ID" value="CAK9273132.1"/>
    <property type="molecule type" value="Genomic_DNA"/>
</dbReference>
<sequence>MDGECVCIQYCSLHKLASCPWPPHSLHDLVPHAGMHPVVIRVSEMGTKPLLVIRVGEIISRFECKGFVLKGLKLFQTPEKLAQTHDFELKEKQFYPKLVKYIISSPVICMNVSRMDAFRQHLNPLPRSTQSITWVVGMSRTWSGCICTKAHSSDKPPPTNVVHGSNGPENGE</sequence>
<keyword evidence="7" id="KW-0418">Kinase</keyword>
<comment type="catalytic activity">
    <reaction evidence="2">
        <text>a ribonucleoside 5'-diphosphate + ATP = a ribonucleoside 5'-triphosphate + ADP</text>
        <dbReference type="Rhea" id="RHEA:18113"/>
        <dbReference type="ChEBI" id="CHEBI:30616"/>
        <dbReference type="ChEBI" id="CHEBI:57930"/>
        <dbReference type="ChEBI" id="CHEBI:61557"/>
        <dbReference type="ChEBI" id="CHEBI:456216"/>
        <dbReference type="EC" id="2.7.4.6"/>
    </reaction>
</comment>
<dbReference type="SUPFAM" id="SSF54919">
    <property type="entry name" value="Nucleoside diphosphate kinase, NDK"/>
    <property type="match status" value="1"/>
</dbReference>
<comment type="similarity">
    <text evidence="4 8">Belongs to the NDK family.</text>
</comment>
<evidence type="ECO:0000256" key="1">
    <source>
        <dbReference type="ARBA" id="ARBA00000082"/>
    </source>
</evidence>
<name>A0ABP0X6B3_9BRYO</name>
<dbReference type="PANTHER" id="PTHR11349">
    <property type="entry name" value="NUCLEOSIDE DIPHOSPHATE KINASE"/>
    <property type="match status" value="1"/>
</dbReference>
<dbReference type="Gene3D" id="3.30.70.141">
    <property type="entry name" value="Nucleoside diphosphate kinase-like domain"/>
    <property type="match status" value="1"/>
</dbReference>
<dbReference type="SMART" id="SM00562">
    <property type="entry name" value="NDK"/>
    <property type="match status" value="1"/>
</dbReference>
<evidence type="ECO:0000256" key="6">
    <source>
        <dbReference type="ARBA" id="ARBA00022679"/>
    </source>
</evidence>
<comment type="catalytic activity">
    <reaction evidence="1">
        <text>a 2'-deoxyribonucleoside 5'-diphosphate + ATP = a 2'-deoxyribonucleoside 5'-triphosphate + ADP</text>
        <dbReference type="Rhea" id="RHEA:44640"/>
        <dbReference type="ChEBI" id="CHEBI:30616"/>
        <dbReference type="ChEBI" id="CHEBI:61560"/>
        <dbReference type="ChEBI" id="CHEBI:73316"/>
        <dbReference type="ChEBI" id="CHEBI:456216"/>
        <dbReference type="EC" id="2.7.4.6"/>
    </reaction>
</comment>
<dbReference type="Pfam" id="PF00334">
    <property type="entry name" value="NDK"/>
    <property type="match status" value="1"/>
</dbReference>
<evidence type="ECO:0000256" key="7">
    <source>
        <dbReference type="ARBA" id="ARBA00022777"/>
    </source>
</evidence>
<evidence type="ECO:0000256" key="8">
    <source>
        <dbReference type="PROSITE-ProRule" id="PRU00706"/>
    </source>
</evidence>
<dbReference type="EC" id="2.7.4.6" evidence="5"/>
<dbReference type="InterPro" id="IPR034907">
    <property type="entry name" value="NDK-like_dom"/>
</dbReference>
<evidence type="ECO:0000256" key="5">
    <source>
        <dbReference type="ARBA" id="ARBA00012966"/>
    </source>
</evidence>
<protein>
    <recommendedName>
        <fullName evidence="5">nucleoside-diphosphate kinase</fullName>
        <ecNumber evidence="5">2.7.4.6</ecNumber>
    </recommendedName>
</protein>
<evidence type="ECO:0000313" key="12">
    <source>
        <dbReference type="Proteomes" id="UP001497444"/>
    </source>
</evidence>
<reference evidence="11" key="1">
    <citation type="submission" date="2024-02" db="EMBL/GenBank/DDBJ databases">
        <authorList>
            <consortium name="ELIXIR-Norway"/>
            <consortium name="Elixir Norway"/>
        </authorList>
    </citation>
    <scope>NUCLEOTIDE SEQUENCE</scope>
</reference>
<proteinExistence type="inferred from homology"/>
<dbReference type="PROSITE" id="PS51374">
    <property type="entry name" value="NDPK_LIKE"/>
    <property type="match status" value="1"/>
</dbReference>
<evidence type="ECO:0000259" key="10">
    <source>
        <dbReference type="SMART" id="SM00562"/>
    </source>
</evidence>
<accession>A0ABP0X6B3</accession>
<evidence type="ECO:0000256" key="9">
    <source>
        <dbReference type="SAM" id="MobiDB-lite"/>
    </source>
</evidence>
<evidence type="ECO:0000256" key="2">
    <source>
        <dbReference type="ARBA" id="ARBA00000937"/>
    </source>
</evidence>